<dbReference type="OrthoDB" id="2369050at2759"/>
<dbReference type="Proteomes" id="UP000283269">
    <property type="component" value="Unassembled WGS sequence"/>
</dbReference>
<sequence>TPLTTRQESRRRAATVPLPLSDQDISSSPPPAEELWFDSAPSSPGIPPTSSPTHPPSVLPTPSPSIPSNVSACISISPTPRQNRFLLPKRDITDSSSESDVSISNHHFQIRRRHQRHALPHSEMSSLAEVKVSKLKDCPMLTAGKITPLILHTWTNACKRFLKHSGKEPDEIVSFVADAMLEPRLQAWYQSGSDRIDRLTLSEYIQELANLVLDKNWAHQIKQQILLAKQPEGSRFVDWRIEVENLNALLITSSKKHSFAEGALRDLLEANTRSALALKLYTNPVSEDADYKTWVDTLHALDEELRNEDKRFEAKMTAGKAEKKSLLSRLSDRKEGAAPSSHSSNSSSSSPSANARVRLTDAE</sequence>
<evidence type="ECO:0000256" key="1">
    <source>
        <dbReference type="SAM" id="MobiDB-lite"/>
    </source>
</evidence>
<feature type="region of interest" description="Disordered" evidence="1">
    <location>
        <begin position="315"/>
        <end position="363"/>
    </location>
</feature>
<feature type="compositionally biased region" description="Basic and acidic residues" evidence="1">
    <location>
        <begin position="315"/>
        <end position="336"/>
    </location>
</feature>
<feature type="compositionally biased region" description="Low complexity" evidence="1">
    <location>
        <begin position="94"/>
        <end position="104"/>
    </location>
</feature>
<feature type="region of interest" description="Disordered" evidence="1">
    <location>
        <begin position="85"/>
        <end position="104"/>
    </location>
</feature>
<organism evidence="2 3">
    <name type="scientific">Psilocybe cyanescens</name>
    <dbReference type="NCBI Taxonomy" id="93625"/>
    <lineage>
        <taxon>Eukaryota</taxon>
        <taxon>Fungi</taxon>
        <taxon>Dikarya</taxon>
        <taxon>Basidiomycota</taxon>
        <taxon>Agaricomycotina</taxon>
        <taxon>Agaricomycetes</taxon>
        <taxon>Agaricomycetidae</taxon>
        <taxon>Agaricales</taxon>
        <taxon>Agaricineae</taxon>
        <taxon>Strophariaceae</taxon>
        <taxon>Psilocybe</taxon>
    </lineage>
</organism>
<feature type="compositionally biased region" description="Pro residues" evidence="1">
    <location>
        <begin position="44"/>
        <end position="65"/>
    </location>
</feature>
<keyword evidence="3" id="KW-1185">Reference proteome</keyword>
<feature type="non-terminal residue" evidence="2">
    <location>
        <position position="1"/>
    </location>
</feature>
<gene>
    <name evidence="2" type="ORF">CVT25_001758</name>
</gene>
<dbReference type="EMBL" id="NHYD01003325">
    <property type="protein sequence ID" value="PPQ80491.1"/>
    <property type="molecule type" value="Genomic_DNA"/>
</dbReference>
<feature type="compositionally biased region" description="Low complexity" evidence="1">
    <location>
        <begin position="337"/>
        <end position="355"/>
    </location>
</feature>
<reference evidence="2 3" key="1">
    <citation type="journal article" date="2018" name="Evol. Lett.">
        <title>Horizontal gene cluster transfer increased hallucinogenic mushroom diversity.</title>
        <authorList>
            <person name="Reynolds H.T."/>
            <person name="Vijayakumar V."/>
            <person name="Gluck-Thaler E."/>
            <person name="Korotkin H.B."/>
            <person name="Matheny P.B."/>
            <person name="Slot J.C."/>
        </authorList>
    </citation>
    <scope>NUCLEOTIDE SEQUENCE [LARGE SCALE GENOMIC DNA]</scope>
    <source>
        <strain evidence="2 3">2631</strain>
    </source>
</reference>
<dbReference type="AlphaFoldDB" id="A0A409WPT0"/>
<protein>
    <submittedName>
        <fullName evidence="2">Uncharacterized protein</fullName>
    </submittedName>
</protein>
<feature type="region of interest" description="Disordered" evidence="1">
    <location>
        <begin position="1"/>
        <end position="71"/>
    </location>
</feature>
<dbReference type="InParanoid" id="A0A409WPT0"/>
<evidence type="ECO:0000313" key="2">
    <source>
        <dbReference type="EMBL" id="PPQ80491.1"/>
    </source>
</evidence>
<proteinExistence type="predicted"/>
<evidence type="ECO:0000313" key="3">
    <source>
        <dbReference type="Proteomes" id="UP000283269"/>
    </source>
</evidence>
<dbReference type="STRING" id="93625.A0A409WPT0"/>
<comment type="caution">
    <text evidence="2">The sequence shown here is derived from an EMBL/GenBank/DDBJ whole genome shotgun (WGS) entry which is preliminary data.</text>
</comment>
<accession>A0A409WPT0</accession>
<name>A0A409WPT0_PSICY</name>